<name>A0A024TMF9_9STRA</name>
<evidence type="ECO:0000313" key="3">
    <source>
        <dbReference type="EMBL" id="ETV95189.1"/>
    </source>
</evidence>
<reference evidence="3" key="1">
    <citation type="submission" date="2013-12" db="EMBL/GenBank/DDBJ databases">
        <title>The Genome Sequence of Aphanomyces invadans NJM9701.</title>
        <authorList>
            <consortium name="The Broad Institute Genomics Platform"/>
            <person name="Russ C."/>
            <person name="Tyler B."/>
            <person name="van West P."/>
            <person name="Dieguez-Uribeondo J."/>
            <person name="Young S.K."/>
            <person name="Zeng Q."/>
            <person name="Gargeya S."/>
            <person name="Fitzgerald M."/>
            <person name="Abouelleil A."/>
            <person name="Alvarado L."/>
            <person name="Chapman S.B."/>
            <person name="Gainer-Dewar J."/>
            <person name="Goldberg J."/>
            <person name="Griggs A."/>
            <person name="Gujja S."/>
            <person name="Hansen M."/>
            <person name="Howarth C."/>
            <person name="Imamovic A."/>
            <person name="Ireland A."/>
            <person name="Larimer J."/>
            <person name="McCowan C."/>
            <person name="Murphy C."/>
            <person name="Pearson M."/>
            <person name="Poon T.W."/>
            <person name="Priest M."/>
            <person name="Roberts A."/>
            <person name="Saif S."/>
            <person name="Shea T."/>
            <person name="Sykes S."/>
            <person name="Wortman J."/>
            <person name="Nusbaum C."/>
            <person name="Birren B."/>
        </authorList>
    </citation>
    <scope>NUCLEOTIDE SEQUENCE [LARGE SCALE GENOMIC DNA]</scope>
    <source>
        <strain evidence="3">NJM9701</strain>
    </source>
</reference>
<gene>
    <name evidence="3" type="ORF">H310_11451</name>
</gene>
<protein>
    <submittedName>
        <fullName evidence="3">Uncharacterized protein</fullName>
    </submittedName>
</protein>
<organism evidence="3">
    <name type="scientific">Aphanomyces invadans</name>
    <dbReference type="NCBI Taxonomy" id="157072"/>
    <lineage>
        <taxon>Eukaryota</taxon>
        <taxon>Sar</taxon>
        <taxon>Stramenopiles</taxon>
        <taxon>Oomycota</taxon>
        <taxon>Saprolegniomycetes</taxon>
        <taxon>Saprolegniales</taxon>
        <taxon>Verrucalvaceae</taxon>
        <taxon>Aphanomyces</taxon>
    </lineage>
</organism>
<feature type="signal peptide" evidence="2">
    <location>
        <begin position="1"/>
        <end position="18"/>
    </location>
</feature>
<dbReference type="EMBL" id="KI913982">
    <property type="protein sequence ID" value="ETV95189.1"/>
    <property type="molecule type" value="Genomic_DNA"/>
</dbReference>
<dbReference type="RefSeq" id="XP_008876362.1">
    <property type="nucleotide sequence ID" value="XM_008878140.1"/>
</dbReference>
<evidence type="ECO:0000256" key="2">
    <source>
        <dbReference type="SAM" id="SignalP"/>
    </source>
</evidence>
<dbReference type="AlphaFoldDB" id="A0A024TMF9"/>
<feature type="region of interest" description="Disordered" evidence="1">
    <location>
        <begin position="23"/>
        <end position="106"/>
    </location>
</feature>
<keyword evidence="2" id="KW-0732">Signal</keyword>
<dbReference type="GeneID" id="20088501"/>
<dbReference type="VEuPathDB" id="FungiDB:H310_11451"/>
<feature type="compositionally biased region" description="Basic and acidic residues" evidence="1">
    <location>
        <begin position="79"/>
        <end position="90"/>
    </location>
</feature>
<sequence>MKATSLVLAAACIARTMASLPTDTARRPHDLNGTDLPHDSRPFFRNDTVGNSTVGRDGPFDRPCNGTKGNHSNNPDGDVLPRRDHSDKPPHGVADPNGTLVPSTTGAAMDTSMADAQVAISGSTSVVASVLWTVIIPVLVS</sequence>
<evidence type="ECO:0000256" key="1">
    <source>
        <dbReference type="SAM" id="MobiDB-lite"/>
    </source>
</evidence>
<accession>A0A024TMF9</accession>
<feature type="chain" id="PRO_5001534445" evidence="2">
    <location>
        <begin position="19"/>
        <end position="141"/>
    </location>
</feature>
<feature type="compositionally biased region" description="Basic and acidic residues" evidence="1">
    <location>
        <begin position="24"/>
        <end position="44"/>
    </location>
</feature>
<proteinExistence type="predicted"/>